<dbReference type="PIRSF" id="PIRSF018072">
    <property type="entry name" value="UCP018072"/>
    <property type="match status" value="1"/>
</dbReference>
<dbReference type="GO" id="GO:0019171">
    <property type="term" value="F:(3R)-hydroxyacyl-[acyl-carrier-protein] dehydratase activity"/>
    <property type="evidence" value="ECO:0007669"/>
    <property type="project" value="TreeGrafter"/>
</dbReference>
<gene>
    <name evidence="3" type="ORF">EG850_11490</name>
</gene>
<dbReference type="EMBL" id="RQVS01000016">
    <property type="protein sequence ID" value="RRJ85845.1"/>
    <property type="molecule type" value="Genomic_DNA"/>
</dbReference>
<comment type="caution">
    <text evidence="3">The sequence shown here is derived from an EMBL/GenBank/DDBJ whole genome shotgun (WGS) entry which is preliminary data.</text>
</comment>
<keyword evidence="4" id="KW-1185">Reference proteome</keyword>
<dbReference type="CDD" id="cd03441">
    <property type="entry name" value="R_hydratase_like"/>
    <property type="match status" value="1"/>
</dbReference>
<accession>A0A3P3VSW5</accession>
<dbReference type="PANTHER" id="PTHR43437:SF3">
    <property type="entry name" value="HYDROXYACYL-THIOESTER DEHYDRATASE TYPE 2, MITOCHONDRIAL"/>
    <property type="match status" value="1"/>
</dbReference>
<protein>
    <recommendedName>
        <fullName evidence="1">UPF0336 protein EG850_11490</fullName>
    </recommendedName>
</protein>
<dbReference type="SUPFAM" id="SSF54637">
    <property type="entry name" value="Thioesterase/thiol ester dehydrase-isomerase"/>
    <property type="match status" value="1"/>
</dbReference>
<dbReference type="Proteomes" id="UP000274391">
    <property type="component" value="Unassembled WGS sequence"/>
</dbReference>
<dbReference type="InterPro" id="IPR039569">
    <property type="entry name" value="FAS1-like_DH_region"/>
</dbReference>
<dbReference type="Gene3D" id="3.10.129.10">
    <property type="entry name" value="Hotdog Thioesterase"/>
    <property type="match status" value="1"/>
</dbReference>
<evidence type="ECO:0000313" key="3">
    <source>
        <dbReference type="EMBL" id="RRJ85845.1"/>
    </source>
</evidence>
<feature type="domain" description="FAS1-like dehydratase" evidence="2">
    <location>
        <begin position="8"/>
        <end position="137"/>
    </location>
</feature>
<dbReference type="RefSeq" id="WP_124973609.1">
    <property type="nucleotide sequence ID" value="NZ_RQVS01000016.1"/>
</dbReference>
<dbReference type="OrthoDB" id="5415111at2"/>
<dbReference type="InterPro" id="IPR050965">
    <property type="entry name" value="UPF0336/Enoyl-CoA_hydratase"/>
</dbReference>
<dbReference type="HAMAP" id="MF_00799">
    <property type="entry name" value="UPF0336"/>
    <property type="match status" value="1"/>
</dbReference>
<proteinExistence type="inferred from homology"/>
<evidence type="ECO:0000313" key="4">
    <source>
        <dbReference type="Proteomes" id="UP000274391"/>
    </source>
</evidence>
<dbReference type="InterPro" id="IPR029069">
    <property type="entry name" value="HotDog_dom_sf"/>
</dbReference>
<dbReference type="GO" id="GO:0006633">
    <property type="term" value="P:fatty acid biosynthetic process"/>
    <property type="evidence" value="ECO:0007669"/>
    <property type="project" value="TreeGrafter"/>
</dbReference>
<comment type="similarity">
    <text evidence="1">Belongs to the UPF0336 family.</text>
</comment>
<organism evidence="3 4">
    <name type="scientific">Gulosibacter macacae</name>
    <dbReference type="NCBI Taxonomy" id="2488791"/>
    <lineage>
        <taxon>Bacteria</taxon>
        <taxon>Bacillati</taxon>
        <taxon>Actinomycetota</taxon>
        <taxon>Actinomycetes</taxon>
        <taxon>Micrococcales</taxon>
        <taxon>Microbacteriaceae</taxon>
        <taxon>Gulosibacter</taxon>
    </lineage>
</organism>
<name>A0A3P3VSW5_9MICO</name>
<dbReference type="AlphaFoldDB" id="A0A3P3VSW5"/>
<dbReference type="PANTHER" id="PTHR43437">
    <property type="entry name" value="HYDROXYACYL-THIOESTER DEHYDRATASE TYPE 2, MITOCHONDRIAL-RELATED"/>
    <property type="match status" value="1"/>
</dbReference>
<reference evidence="3 4" key="1">
    <citation type="submission" date="2018-11" db="EMBL/GenBank/DDBJ databases">
        <title>YIM 102482-1 draft genome.</title>
        <authorList>
            <person name="Li G."/>
            <person name="Jiang Y."/>
        </authorList>
    </citation>
    <scope>NUCLEOTIDE SEQUENCE [LARGE SCALE GENOMIC DNA]</scope>
    <source>
        <strain evidence="3 4">YIM 102482-1</strain>
    </source>
</reference>
<evidence type="ECO:0000259" key="2">
    <source>
        <dbReference type="Pfam" id="PF13452"/>
    </source>
</evidence>
<dbReference type="InterPro" id="IPR016709">
    <property type="entry name" value="HadA-like"/>
</dbReference>
<evidence type="ECO:0000256" key="1">
    <source>
        <dbReference type="HAMAP-Rule" id="MF_00799"/>
    </source>
</evidence>
<dbReference type="Pfam" id="PF13452">
    <property type="entry name" value="FAS1_DH_region"/>
    <property type="match status" value="1"/>
</dbReference>
<sequence length="152" mass="16288">MTVNPELAGRRFRLPEPYLVGREHVRDFARTVLATNPIHFDVAAAQAAGYLDIVAPATYGAVLQDRAMQLMLQDELVDFELKQIVHGDERFSFERQIVAGDELTAELEITGVRALGANSMITAATTFTDAAGNTVVTGTATLVVGAPQGADS</sequence>